<feature type="compositionally biased region" description="Basic residues" evidence="2">
    <location>
        <begin position="44"/>
        <end position="53"/>
    </location>
</feature>
<proteinExistence type="inferred from homology"/>
<dbReference type="EMBL" id="BAAATK010000041">
    <property type="protein sequence ID" value="GAA2451927.1"/>
    <property type="molecule type" value="Genomic_DNA"/>
</dbReference>
<keyword evidence="4" id="KW-1185">Reference proteome</keyword>
<reference evidence="3 4" key="1">
    <citation type="journal article" date="2019" name="Int. J. Syst. Evol. Microbiol.">
        <title>The Global Catalogue of Microorganisms (GCM) 10K type strain sequencing project: providing services to taxonomists for standard genome sequencing and annotation.</title>
        <authorList>
            <consortium name="The Broad Institute Genomics Platform"/>
            <consortium name="The Broad Institute Genome Sequencing Center for Infectious Disease"/>
            <person name="Wu L."/>
            <person name="Ma J."/>
        </authorList>
    </citation>
    <scope>NUCLEOTIDE SEQUENCE [LARGE SCALE GENOMIC DNA]</scope>
    <source>
        <strain evidence="3 4">JCM 6922</strain>
    </source>
</reference>
<dbReference type="PANTHER" id="PTHR33505">
    <property type="entry name" value="ZGC:162634"/>
    <property type="match status" value="1"/>
</dbReference>
<feature type="region of interest" description="Disordered" evidence="2">
    <location>
        <begin position="1"/>
        <end position="58"/>
    </location>
</feature>
<comment type="caution">
    <text evidence="3">The sequence shown here is derived from an EMBL/GenBank/DDBJ whole genome shotgun (WGS) entry which is preliminary data.</text>
</comment>
<dbReference type="Pfam" id="PF03966">
    <property type="entry name" value="Trm112p"/>
    <property type="match status" value="1"/>
</dbReference>
<evidence type="ECO:0000256" key="2">
    <source>
        <dbReference type="SAM" id="MobiDB-lite"/>
    </source>
</evidence>
<accession>A0ABN3K885</accession>
<protein>
    <recommendedName>
        <fullName evidence="1">UPF0434 protein GCM10010421_50770</fullName>
    </recommendedName>
</protein>
<dbReference type="SUPFAM" id="SSF158997">
    <property type="entry name" value="Trm112p-like"/>
    <property type="match status" value="1"/>
</dbReference>
<organism evidence="3 4">
    <name type="scientific">Streptomyces glaucus</name>
    <dbReference type="NCBI Taxonomy" id="284029"/>
    <lineage>
        <taxon>Bacteria</taxon>
        <taxon>Bacillati</taxon>
        <taxon>Actinomycetota</taxon>
        <taxon>Actinomycetes</taxon>
        <taxon>Kitasatosporales</taxon>
        <taxon>Streptomycetaceae</taxon>
        <taxon>Streptomyces</taxon>
    </lineage>
</organism>
<sequence length="114" mass="11880">MTGRCPAGAHGGGGPGGPRRTAPAAGRAPARHRRPAPTGGTLTRRIRTSRTPRPKGTLMPLEAGLLEILACPACHASLEERDTELICTGQDCGLAYPVRDGIPVLLVDEARRPA</sequence>
<gene>
    <name evidence="3" type="ORF">GCM10010421_50770</name>
</gene>
<dbReference type="Gene3D" id="2.20.25.10">
    <property type="match status" value="1"/>
</dbReference>
<evidence type="ECO:0000256" key="1">
    <source>
        <dbReference type="HAMAP-Rule" id="MF_01187"/>
    </source>
</evidence>
<evidence type="ECO:0000313" key="3">
    <source>
        <dbReference type="EMBL" id="GAA2451927.1"/>
    </source>
</evidence>
<dbReference type="InterPro" id="IPR005651">
    <property type="entry name" value="Trm112-like"/>
</dbReference>
<evidence type="ECO:0000313" key="4">
    <source>
        <dbReference type="Proteomes" id="UP001500460"/>
    </source>
</evidence>
<name>A0ABN3K885_9ACTN</name>
<dbReference type="PANTHER" id="PTHR33505:SF4">
    <property type="entry name" value="PROTEIN PREY, MITOCHONDRIAL"/>
    <property type="match status" value="1"/>
</dbReference>
<dbReference type="Proteomes" id="UP001500460">
    <property type="component" value="Unassembled WGS sequence"/>
</dbReference>
<feature type="compositionally biased region" description="Low complexity" evidence="2">
    <location>
        <begin position="18"/>
        <end position="28"/>
    </location>
</feature>
<comment type="similarity">
    <text evidence="1">Belongs to the UPF0434 family.</text>
</comment>
<dbReference type="HAMAP" id="MF_01187">
    <property type="entry name" value="UPF0434"/>
    <property type="match status" value="1"/>
</dbReference>